<keyword evidence="3 8" id="KW-1003">Cell membrane</keyword>
<gene>
    <name evidence="11" type="primary">licC_2</name>
    <name evidence="11" type="ORF">VPAL9027_00956</name>
</gene>
<dbReference type="PIRSF" id="PIRSF006351">
    <property type="entry name" value="PTS_EIIC-Cellobiose"/>
    <property type="match status" value="1"/>
</dbReference>
<proteinExistence type="predicted"/>
<keyword evidence="7 8" id="KW-0472">Membrane</keyword>
<dbReference type="PANTHER" id="PTHR33989">
    <property type="match status" value="1"/>
</dbReference>
<dbReference type="STRING" id="1918946.VPAL9027_00956"/>
<feature type="transmembrane region" description="Helical" evidence="9">
    <location>
        <begin position="345"/>
        <end position="369"/>
    </location>
</feature>
<protein>
    <recommendedName>
        <fullName evidence="8">Permease IIC component</fullName>
    </recommendedName>
</protein>
<dbReference type="InterPro" id="IPR051088">
    <property type="entry name" value="PTS_Sugar-EIIC/EIIB"/>
</dbReference>
<dbReference type="GO" id="GO:0008982">
    <property type="term" value="F:protein-N(PI)-phosphohistidine-sugar phosphotransferase activity"/>
    <property type="evidence" value="ECO:0007669"/>
    <property type="project" value="UniProtKB-UniRule"/>
</dbReference>
<keyword evidence="12" id="KW-1185">Reference proteome</keyword>
<feature type="transmembrane region" description="Helical" evidence="9">
    <location>
        <begin position="79"/>
        <end position="102"/>
    </location>
</feature>
<dbReference type="InterPro" id="IPR004501">
    <property type="entry name" value="PTS_EIIC_3"/>
</dbReference>
<dbReference type="AlphaFoldDB" id="A0A1R4B266"/>
<sequence>MKHLISRVLAVNIEKYMSPTARKLTRNSHLIALRDGFQLSMPFIFIGCLFVPLMFPIITEPAGDGSSIWFNDILSVLRPLLLPIHQATLGAMALIVSFGVAASLGKQYALPERLSGLTGSLAFLMLSGLPQEGGMDIRYLGGAGIFTALVASFYAVEVIHFCVKRGWCINMPEDVPRITVQAFRLIIPIFVVLTSVSAFNLILKEHIGVHFPQIIEQVFRPLVLASDSLVAVLVSVFICQVLWFVGIHGSVIVTGIMNPFWMTNLLINQQAISADSPVLPHIYTASFWDFFLLIGGVGSTLPLVFLAIRSRSNQLKSIGKVALVPAIFNINEPILFGFPIIMNPLFVIPFIGVPLLNAVLVWNLTSIGILDRVVMMLPWTLPAPIGAAWAANGSINNALMTLVALTISYFCYRPFFRAHERIVLDQQQAQQ</sequence>
<dbReference type="Pfam" id="PF02378">
    <property type="entry name" value="PTS_EIIC"/>
    <property type="match status" value="1"/>
</dbReference>
<evidence type="ECO:0000256" key="5">
    <source>
        <dbReference type="ARBA" id="ARBA00022692"/>
    </source>
</evidence>
<evidence type="ECO:0000256" key="6">
    <source>
        <dbReference type="ARBA" id="ARBA00022989"/>
    </source>
</evidence>
<feature type="transmembrane region" description="Helical" evidence="9">
    <location>
        <begin position="223"/>
        <end position="244"/>
    </location>
</feature>
<feature type="transmembrane region" description="Helical" evidence="9">
    <location>
        <begin position="39"/>
        <end position="59"/>
    </location>
</feature>
<dbReference type="OrthoDB" id="5843984at2"/>
<keyword evidence="5 9" id="KW-0812">Transmembrane</keyword>
<dbReference type="GO" id="GO:0005886">
    <property type="term" value="C:plasma membrane"/>
    <property type="evidence" value="ECO:0007669"/>
    <property type="project" value="UniProtKB-SubCell"/>
</dbReference>
<dbReference type="RefSeq" id="WP_077312822.1">
    <property type="nucleotide sequence ID" value="NZ_AP024887.1"/>
</dbReference>
<feature type="transmembrane region" description="Helical" evidence="9">
    <location>
        <begin position="389"/>
        <end position="412"/>
    </location>
</feature>
<feature type="domain" description="PTS EIIC type-3" evidence="10">
    <location>
        <begin position="13"/>
        <end position="415"/>
    </location>
</feature>
<dbReference type="NCBIfam" id="TIGR00410">
    <property type="entry name" value="lacE"/>
    <property type="match status" value="1"/>
</dbReference>
<evidence type="ECO:0000256" key="1">
    <source>
        <dbReference type="ARBA" id="ARBA00004651"/>
    </source>
</evidence>
<feature type="transmembrane region" description="Helical" evidence="9">
    <location>
        <begin position="287"/>
        <end position="308"/>
    </location>
</feature>
<name>A0A1R4B266_9VIBR</name>
<evidence type="ECO:0000259" key="10">
    <source>
        <dbReference type="PROSITE" id="PS51105"/>
    </source>
</evidence>
<feature type="transmembrane region" description="Helical" evidence="9">
    <location>
        <begin position="182"/>
        <end position="203"/>
    </location>
</feature>
<feature type="transmembrane region" description="Helical" evidence="9">
    <location>
        <begin position="137"/>
        <end position="161"/>
    </location>
</feature>
<evidence type="ECO:0000256" key="3">
    <source>
        <dbReference type="ARBA" id="ARBA00022475"/>
    </source>
</evidence>
<evidence type="ECO:0000313" key="11">
    <source>
        <dbReference type="EMBL" id="SJL83010.1"/>
    </source>
</evidence>
<organism evidence="11 12">
    <name type="scientific">Vibrio palustris</name>
    <dbReference type="NCBI Taxonomy" id="1918946"/>
    <lineage>
        <taxon>Bacteria</taxon>
        <taxon>Pseudomonadati</taxon>
        <taxon>Pseudomonadota</taxon>
        <taxon>Gammaproteobacteria</taxon>
        <taxon>Vibrionales</taxon>
        <taxon>Vibrionaceae</taxon>
        <taxon>Vibrio</taxon>
    </lineage>
</organism>
<dbReference type="Proteomes" id="UP000189475">
    <property type="component" value="Unassembled WGS sequence"/>
</dbReference>
<dbReference type="GO" id="GO:0009401">
    <property type="term" value="P:phosphoenolpyruvate-dependent sugar phosphotransferase system"/>
    <property type="evidence" value="ECO:0007669"/>
    <property type="project" value="InterPro"/>
</dbReference>
<reference evidence="11 12" key="1">
    <citation type="submission" date="2017-02" db="EMBL/GenBank/DDBJ databases">
        <authorList>
            <person name="Peterson S.W."/>
        </authorList>
    </citation>
    <scope>NUCLEOTIDE SEQUENCE [LARGE SCALE GENOMIC DNA]</scope>
    <source>
        <strain evidence="11 12">CECT 9027</strain>
    </source>
</reference>
<dbReference type="PROSITE" id="PS51105">
    <property type="entry name" value="PTS_EIIC_TYPE_3"/>
    <property type="match status" value="1"/>
</dbReference>
<evidence type="ECO:0000313" key="12">
    <source>
        <dbReference type="Proteomes" id="UP000189475"/>
    </source>
</evidence>
<evidence type="ECO:0000256" key="4">
    <source>
        <dbReference type="ARBA" id="ARBA00022597"/>
    </source>
</evidence>
<evidence type="ECO:0000256" key="7">
    <source>
        <dbReference type="ARBA" id="ARBA00023136"/>
    </source>
</evidence>
<evidence type="ECO:0000256" key="8">
    <source>
        <dbReference type="PIRNR" id="PIRNR006351"/>
    </source>
</evidence>
<dbReference type="InterPro" id="IPR003352">
    <property type="entry name" value="PTS_EIIC"/>
</dbReference>
<evidence type="ECO:0000256" key="2">
    <source>
        <dbReference type="ARBA" id="ARBA00022448"/>
    </source>
</evidence>
<keyword evidence="2 8" id="KW-0813">Transport</keyword>
<dbReference type="EMBL" id="FUFT01000002">
    <property type="protein sequence ID" value="SJL83010.1"/>
    <property type="molecule type" value="Genomic_DNA"/>
</dbReference>
<accession>A0A1R4B266</accession>
<evidence type="ECO:0000256" key="9">
    <source>
        <dbReference type="SAM" id="Phobius"/>
    </source>
</evidence>
<dbReference type="InterPro" id="IPR004796">
    <property type="entry name" value="PTS_IIC_cello"/>
</dbReference>
<keyword evidence="4 8" id="KW-0762">Sugar transport</keyword>
<keyword evidence="6 9" id="KW-1133">Transmembrane helix</keyword>
<comment type="subcellular location">
    <subcellularLocation>
        <location evidence="1">Cell membrane</location>
        <topology evidence="1">Multi-pass membrane protein</topology>
    </subcellularLocation>
</comment>
<dbReference type="PANTHER" id="PTHR33989:SF4">
    <property type="entry name" value="PTS SYSTEM N,N'-DIACETYLCHITOBIOSE-SPECIFIC EIIC COMPONENT"/>
    <property type="match status" value="1"/>
</dbReference>
<comment type="function">
    <text evidence="8">The phosphoenolpyruvate-dependent sugar phosphotransferase system (PTS), a major carbohydrate active -transport system, catalyzes the phosphorylation of incoming sugar substrates concomitant with their translocation across the cell membrane.</text>
</comment>